<dbReference type="Proteomes" id="UP000324222">
    <property type="component" value="Unassembled WGS sequence"/>
</dbReference>
<dbReference type="EMBL" id="VSRR010018545">
    <property type="protein sequence ID" value="MPC61442.1"/>
    <property type="molecule type" value="Genomic_DNA"/>
</dbReference>
<gene>
    <name evidence="1" type="ORF">E2C01_055514</name>
</gene>
<protein>
    <submittedName>
        <fullName evidence="1">Uncharacterized protein</fullName>
    </submittedName>
</protein>
<organism evidence="1 2">
    <name type="scientific">Portunus trituberculatus</name>
    <name type="common">Swimming crab</name>
    <name type="synonym">Neptunus trituberculatus</name>
    <dbReference type="NCBI Taxonomy" id="210409"/>
    <lineage>
        <taxon>Eukaryota</taxon>
        <taxon>Metazoa</taxon>
        <taxon>Ecdysozoa</taxon>
        <taxon>Arthropoda</taxon>
        <taxon>Crustacea</taxon>
        <taxon>Multicrustacea</taxon>
        <taxon>Malacostraca</taxon>
        <taxon>Eumalacostraca</taxon>
        <taxon>Eucarida</taxon>
        <taxon>Decapoda</taxon>
        <taxon>Pleocyemata</taxon>
        <taxon>Brachyura</taxon>
        <taxon>Eubrachyura</taxon>
        <taxon>Portunoidea</taxon>
        <taxon>Portunidae</taxon>
        <taxon>Portuninae</taxon>
        <taxon>Portunus</taxon>
    </lineage>
</organism>
<evidence type="ECO:0000313" key="1">
    <source>
        <dbReference type="EMBL" id="MPC61442.1"/>
    </source>
</evidence>
<proteinExistence type="predicted"/>
<reference evidence="1 2" key="1">
    <citation type="submission" date="2019-05" db="EMBL/GenBank/DDBJ databases">
        <title>Another draft genome of Portunus trituberculatus and its Hox gene families provides insights of decapod evolution.</title>
        <authorList>
            <person name="Jeong J.-H."/>
            <person name="Song I."/>
            <person name="Kim S."/>
            <person name="Choi T."/>
            <person name="Kim D."/>
            <person name="Ryu S."/>
            <person name="Kim W."/>
        </authorList>
    </citation>
    <scope>NUCLEOTIDE SEQUENCE [LARGE SCALE GENOMIC DNA]</scope>
    <source>
        <tissue evidence="1">Muscle</tissue>
    </source>
</reference>
<name>A0A5B7GRE9_PORTR</name>
<keyword evidence="2" id="KW-1185">Reference proteome</keyword>
<evidence type="ECO:0000313" key="2">
    <source>
        <dbReference type="Proteomes" id="UP000324222"/>
    </source>
</evidence>
<sequence>MHRIHFSPSRYCPCRYQNVEDTVEHFPLARAFTRYSHYQTLRTQLVDVIALSVCLTSRH</sequence>
<dbReference type="AlphaFoldDB" id="A0A5B7GRE9"/>
<comment type="caution">
    <text evidence="1">The sequence shown here is derived from an EMBL/GenBank/DDBJ whole genome shotgun (WGS) entry which is preliminary data.</text>
</comment>
<accession>A0A5B7GRE9</accession>